<dbReference type="SUPFAM" id="SSF46894">
    <property type="entry name" value="C-terminal effector domain of the bipartite response regulators"/>
    <property type="match status" value="1"/>
</dbReference>
<sequence>MSKVAAGGVYVSLAMAERFAQSLNEPIEALPHQRLSDREFEVLRRICAGETVTEIGEALCVSSKTISTYKARILEKMQMPHEAALVRYAVRRTPYAVRRTPYATNYSTITTKPDLLPLSGVPYTAFRKTYLKFNPRRFYFETARPIMGCMNPICCAHKLKIFLVDDSGIVRQRLASMLVQVGSVEVVGMADDPETALESLVATHANVLILDPHLTAGSGLNMIGAVKCKHLPVVMIVLTNHSNAAFRTACLSAGADYFFDKTTEYEQTRAVIESLARHASLSRTQFD</sequence>
<feature type="domain" description="HTH luxR-type" evidence="6">
    <location>
        <begin position="28"/>
        <end position="93"/>
    </location>
</feature>
<dbReference type="Gene3D" id="3.40.50.2300">
    <property type="match status" value="1"/>
</dbReference>
<dbReference type="Pfam" id="PF00196">
    <property type="entry name" value="GerE"/>
    <property type="match status" value="1"/>
</dbReference>
<dbReference type="PROSITE" id="PS50110">
    <property type="entry name" value="RESPONSE_REGULATORY"/>
    <property type="match status" value="1"/>
</dbReference>
<evidence type="ECO:0000313" key="9">
    <source>
        <dbReference type="Proteomes" id="UP000054925"/>
    </source>
</evidence>
<evidence type="ECO:0000259" key="7">
    <source>
        <dbReference type="PROSITE" id="PS50110"/>
    </source>
</evidence>
<dbReference type="PROSITE" id="PS00622">
    <property type="entry name" value="HTH_LUXR_1"/>
    <property type="match status" value="1"/>
</dbReference>
<gene>
    <name evidence="8" type="ORF">AWB67_06960</name>
</gene>
<evidence type="ECO:0000256" key="2">
    <source>
        <dbReference type="ARBA" id="ARBA00023015"/>
    </source>
</evidence>
<reference evidence="8" key="1">
    <citation type="submission" date="2016-01" db="EMBL/GenBank/DDBJ databases">
        <authorList>
            <person name="Peeters C."/>
        </authorList>
    </citation>
    <scope>NUCLEOTIDE SEQUENCE [LARGE SCALE GENOMIC DNA]</scope>
    <source>
        <strain evidence="8">LMG 22937</strain>
    </source>
</reference>
<keyword evidence="3" id="KW-0238">DNA-binding</keyword>
<dbReference type="GO" id="GO:0003677">
    <property type="term" value="F:DNA binding"/>
    <property type="evidence" value="ECO:0007669"/>
    <property type="project" value="UniProtKB-KW"/>
</dbReference>
<comment type="caution">
    <text evidence="8">The sequence shown here is derived from an EMBL/GenBank/DDBJ whole genome shotgun (WGS) entry which is preliminary data.</text>
</comment>
<protein>
    <submittedName>
        <fullName evidence="8">Response regulator protein</fullName>
    </submittedName>
</protein>
<dbReference type="PANTHER" id="PTHR43214:SF41">
    <property type="entry name" value="NITRATE_NITRITE RESPONSE REGULATOR PROTEIN NARP"/>
    <property type="match status" value="1"/>
</dbReference>
<feature type="modified residue" description="4-aspartylphosphate" evidence="5">
    <location>
        <position position="211"/>
    </location>
</feature>
<keyword evidence="4" id="KW-0804">Transcription</keyword>
<feature type="domain" description="Response regulatory" evidence="7">
    <location>
        <begin position="160"/>
        <end position="276"/>
    </location>
</feature>
<dbReference type="Gene3D" id="1.10.10.10">
    <property type="entry name" value="Winged helix-like DNA-binding domain superfamily/Winged helix DNA-binding domain"/>
    <property type="match status" value="1"/>
</dbReference>
<dbReference type="Proteomes" id="UP000054925">
    <property type="component" value="Unassembled WGS sequence"/>
</dbReference>
<keyword evidence="9" id="KW-1185">Reference proteome</keyword>
<dbReference type="EMBL" id="FCOL02000175">
    <property type="protein sequence ID" value="SAL85501.1"/>
    <property type="molecule type" value="Genomic_DNA"/>
</dbReference>
<accession>A0A158KYM0</accession>
<dbReference type="InterPro" id="IPR016032">
    <property type="entry name" value="Sig_transdc_resp-reg_C-effctor"/>
</dbReference>
<dbReference type="InterPro" id="IPR000792">
    <property type="entry name" value="Tscrpt_reg_LuxR_C"/>
</dbReference>
<proteinExistence type="predicted"/>
<evidence type="ECO:0000259" key="6">
    <source>
        <dbReference type="PROSITE" id="PS50043"/>
    </source>
</evidence>
<dbReference type="CDD" id="cd06170">
    <property type="entry name" value="LuxR_C_like"/>
    <property type="match status" value="1"/>
</dbReference>
<dbReference type="AlphaFoldDB" id="A0A158KYM0"/>
<dbReference type="PANTHER" id="PTHR43214">
    <property type="entry name" value="TWO-COMPONENT RESPONSE REGULATOR"/>
    <property type="match status" value="1"/>
</dbReference>
<dbReference type="GO" id="GO:0000160">
    <property type="term" value="P:phosphorelay signal transduction system"/>
    <property type="evidence" value="ECO:0007669"/>
    <property type="project" value="InterPro"/>
</dbReference>
<dbReference type="SMART" id="SM00448">
    <property type="entry name" value="REC"/>
    <property type="match status" value="1"/>
</dbReference>
<organism evidence="8 9">
    <name type="scientific">Caballeronia terrestris</name>
    <dbReference type="NCBI Taxonomy" id="1226301"/>
    <lineage>
        <taxon>Bacteria</taxon>
        <taxon>Pseudomonadati</taxon>
        <taxon>Pseudomonadota</taxon>
        <taxon>Betaproteobacteria</taxon>
        <taxon>Burkholderiales</taxon>
        <taxon>Burkholderiaceae</taxon>
        <taxon>Caballeronia</taxon>
    </lineage>
</organism>
<evidence type="ECO:0000256" key="5">
    <source>
        <dbReference type="PROSITE-ProRule" id="PRU00169"/>
    </source>
</evidence>
<keyword evidence="1 5" id="KW-0597">Phosphoprotein</keyword>
<dbReference type="InterPro" id="IPR001789">
    <property type="entry name" value="Sig_transdc_resp-reg_receiver"/>
</dbReference>
<dbReference type="CDD" id="cd17535">
    <property type="entry name" value="REC_NarL-like"/>
    <property type="match status" value="1"/>
</dbReference>
<dbReference type="SMART" id="SM00421">
    <property type="entry name" value="HTH_LUXR"/>
    <property type="match status" value="1"/>
</dbReference>
<dbReference type="InterPro" id="IPR039420">
    <property type="entry name" value="WalR-like"/>
</dbReference>
<dbReference type="SUPFAM" id="SSF52172">
    <property type="entry name" value="CheY-like"/>
    <property type="match status" value="1"/>
</dbReference>
<dbReference type="GO" id="GO:0006355">
    <property type="term" value="P:regulation of DNA-templated transcription"/>
    <property type="evidence" value="ECO:0007669"/>
    <property type="project" value="InterPro"/>
</dbReference>
<dbReference type="InterPro" id="IPR011006">
    <property type="entry name" value="CheY-like_superfamily"/>
</dbReference>
<dbReference type="PRINTS" id="PR00038">
    <property type="entry name" value="HTHLUXR"/>
</dbReference>
<dbReference type="PROSITE" id="PS50043">
    <property type="entry name" value="HTH_LUXR_2"/>
    <property type="match status" value="1"/>
</dbReference>
<name>A0A158KYM0_9BURK</name>
<dbReference type="InterPro" id="IPR058245">
    <property type="entry name" value="NreC/VraR/RcsB-like_REC"/>
</dbReference>
<evidence type="ECO:0000313" key="8">
    <source>
        <dbReference type="EMBL" id="SAL85501.1"/>
    </source>
</evidence>
<dbReference type="Pfam" id="PF00072">
    <property type="entry name" value="Response_reg"/>
    <property type="match status" value="1"/>
</dbReference>
<keyword evidence="2" id="KW-0805">Transcription regulation</keyword>
<dbReference type="InterPro" id="IPR036388">
    <property type="entry name" value="WH-like_DNA-bd_sf"/>
</dbReference>
<evidence type="ECO:0000256" key="3">
    <source>
        <dbReference type="ARBA" id="ARBA00023125"/>
    </source>
</evidence>
<evidence type="ECO:0000256" key="1">
    <source>
        <dbReference type="ARBA" id="ARBA00022553"/>
    </source>
</evidence>
<evidence type="ECO:0000256" key="4">
    <source>
        <dbReference type="ARBA" id="ARBA00023163"/>
    </source>
</evidence>